<accession>A0A9P6JAR5</accession>
<dbReference type="AlphaFoldDB" id="A0A9P6JAR5"/>
<proteinExistence type="predicted"/>
<sequence>MSHQRSKSTSSISNVFGVGVDSSSSKAGADQPAGPGAAPLSISIPRQRSMSTSFGLATSPIAFGGSSAVNSNNPFLNPIVSPSTSGAPSNASFSTSPPTNFANLSSSIPSSFNRRFSSSFTNPLSNHSAGPNTVQSQAEERGRRSSLFATSPPLSRHPTSNGQASEQPATANRTQGGLGGLLRKFSTSGRSGPAQHPMDGNEFGPSSQQQPGIGPLSNVSEGSHIYQPVDKQLPHAAVGAFKPSQPDKNSRSSSPMRSMILNGQMLD</sequence>
<evidence type="ECO:0000256" key="1">
    <source>
        <dbReference type="SAM" id="MobiDB-lite"/>
    </source>
</evidence>
<reference evidence="2" key="1">
    <citation type="journal article" date="2020" name="Fungal Divers.">
        <title>Resolving the Mortierellaceae phylogeny through synthesis of multi-gene phylogenetics and phylogenomics.</title>
        <authorList>
            <person name="Vandepol N."/>
            <person name="Liber J."/>
            <person name="Desiro A."/>
            <person name="Na H."/>
            <person name="Kennedy M."/>
            <person name="Barry K."/>
            <person name="Grigoriev I.V."/>
            <person name="Miller A.N."/>
            <person name="O'Donnell K."/>
            <person name="Stajich J.E."/>
            <person name="Bonito G."/>
        </authorList>
    </citation>
    <scope>NUCLEOTIDE SEQUENCE</scope>
    <source>
        <strain evidence="2">CK1249</strain>
    </source>
</reference>
<organism evidence="2 3">
    <name type="scientific">Mortierella alpina</name>
    <name type="common">Oleaginous fungus</name>
    <name type="synonym">Mortierella renispora</name>
    <dbReference type="NCBI Taxonomy" id="64518"/>
    <lineage>
        <taxon>Eukaryota</taxon>
        <taxon>Fungi</taxon>
        <taxon>Fungi incertae sedis</taxon>
        <taxon>Mucoromycota</taxon>
        <taxon>Mortierellomycotina</taxon>
        <taxon>Mortierellomycetes</taxon>
        <taxon>Mortierellales</taxon>
        <taxon>Mortierellaceae</taxon>
        <taxon>Mortierella</taxon>
    </lineage>
</organism>
<feature type="region of interest" description="Disordered" evidence="1">
    <location>
        <begin position="21"/>
        <end position="51"/>
    </location>
</feature>
<feature type="compositionally biased region" description="Polar residues" evidence="1">
    <location>
        <begin position="123"/>
        <end position="137"/>
    </location>
</feature>
<evidence type="ECO:0000313" key="2">
    <source>
        <dbReference type="EMBL" id="KAF9966250.1"/>
    </source>
</evidence>
<gene>
    <name evidence="2" type="ORF">BGZ70_002868</name>
</gene>
<feature type="compositionally biased region" description="Polar residues" evidence="1">
    <location>
        <begin position="147"/>
        <end position="175"/>
    </location>
</feature>
<feature type="compositionally biased region" description="Low complexity" evidence="1">
    <location>
        <begin position="27"/>
        <end position="39"/>
    </location>
</feature>
<protein>
    <submittedName>
        <fullName evidence="2">Uncharacterized protein</fullName>
    </submittedName>
</protein>
<name>A0A9P6JAR5_MORAP</name>
<feature type="compositionally biased region" description="Polar residues" evidence="1">
    <location>
        <begin position="72"/>
        <end position="99"/>
    </location>
</feature>
<dbReference type="EMBL" id="JAAAHY010000173">
    <property type="protein sequence ID" value="KAF9966250.1"/>
    <property type="molecule type" value="Genomic_DNA"/>
</dbReference>
<dbReference type="Proteomes" id="UP000738359">
    <property type="component" value="Unassembled WGS sequence"/>
</dbReference>
<feature type="region of interest" description="Disordered" evidence="1">
    <location>
        <begin position="72"/>
        <end position="267"/>
    </location>
</feature>
<evidence type="ECO:0000313" key="3">
    <source>
        <dbReference type="Proteomes" id="UP000738359"/>
    </source>
</evidence>
<keyword evidence="3" id="KW-1185">Reference proteome</keyword>
<feature type="compositionally biased region" description="Low complexity" evidence="1">
    <location>
        <begin position="100"/>
        <end position="122"/>
    </location>
</feature>
<feature type="compositionally biased region" description="Polar residues" evidence="1">
    <location>
        <begin position="204"/>
        <end position="221"/>
    </location>
</feature>
<comment type="caution">
    <text evidence="2">The sequence shown here is derived from an EMBL/GenBank/DDBJ whole genome shotgun (WGS) entry which is preliminary data.</text>
</comment>
<dbReference type="OrthoDB" id="2414619at2759"/>